<dbReference type="InterPro" id="IPR008266">
    <property type="entry name" value="Tyr_kinase_AS"/>
</dbReference>
<dbReference type="PANTHER" id="PTHR24416">
    <property type="entry name" value="TYROSINE-PROTEIN KINASE RECEPTOR"/>
    <property type="match status" value="1"/>
</dbReference>
<dbReference type="PRINTS" id="PR00109">
    <property type="entry name" value="TYRKINASE"/>
</dbReference>
<dbReference type="Pfam" id="PF07714">
    <property type="entry name" value="PK_Tyr_Ser-Thr"/>
    <property type="match status" value="1"/>
</dbReference>
<reference evidence="2" key="1">
    <citation type="journal article" date="2012" name="Genes Dev.">
        <title>A molecular wound response program associated with regeneration initiation in planarians.</title>
        <authorList>
            <person name="Wenemoser D."/>
            <person name="Lapan S.W."/>
            <person name="Wilkinson A.W."/>
            <person name="Bell G.W."/>
            <person name="Reddien P.W."/>
        </authorList>
    </citation>
    <scope>NUCLEOTIDE SEQUENCE</scope>
</reference>
<proteinExistence type="evidence at transcript level"/>
<dbReference type="InterPro" id="IPR050122">
    <property type="entry name" value="RTK"/>
</dbReference>
<dbReference type="PROSITE" id="PS50011">
    <property type="entry name" value="PROTEIN_KINASE_DOM"/>
    <property type="match status" value="1"/>
</dbReference>
<evidence type="ECO:0000313" key="2">
    <source>
        <dbReference type="EMBL" id="AFJ24816.1"/>
    </source>
</evidence>
<organism evidence="2">
    <name type="scientific">Schmidtea mediterranea</name>
    <name type="common">Freshwater planarian flatworm</name>
    <dbReference type="NCBI Taxonomy" id="79327"/>
    <lineage>
        <taxon>Eukaryota</taxon>
        <taxon>Metazoa</taxon>
        <taxon>Spiralia</taxon>
        <taxon>Lophotrochozoa</taxon>
        <taxon>Platyhelminthes</taxon>
        <taxon>Rhabditophora</taxon>
        <taxon>Seriata</taxon>
        <taxon>Tricladida</taxon>
        <taxon>Continenticola</taxon>
        <taxon>Geoplanoidea</taxon>
        <taxon>Dugesiidae</taxon>
        <taxon>Schmidtea</taxon>
    </lineage>
</organism>
<evidence type="ECO:0000259" key="1">
    <source>
        <dbReference type="PROSITE" id="PS50011"/>
    </source>
</evidence>
<keyword evidence="2" id="KW-0675">Receptor</keyword>
<keyword evidence="2" id="KW-0808">Transferase</keyword>
<dbReference type="InterPro" id="IPR001245">
    <property type="entry name" value="Ser-Thr/Tyr_kinase_cat_dom"/>
</dbReference>
<dbReference type="GO" id="GO:0043235">
    <property type="term" value="C:receptor complex"/>
    <property type="evidence" value="ECO:0007669"/>
    <property type="project" value="TreeGrafter"/>
</dbReference>
<keyword evidence="2" id="KW-0418">Kinase</keyword>
<dbReference type="GO" id="GO:0007169">
    <property type="term" value="P:cell surface receptor protein tyrosine kinase signaling pathway"/>
    <property type="evidence" value="ECO:0007669"/>
    <property type="project" value="TreeGrafter"/>
</dbReference>
<dbReference type="Gene3D" id="1.10.510.10">
    <property type="entry name" value="Transferase(Phosphotransferase) domain 1"/>
    <property type="match status" value="1"/>
</dbReference>
<dbReference type="InterPro" id="IPR020635">
    <property type="entry name" value="Tyr_kinase_cat_dom"/>
</dbReference>
<dbReference type="InterPro" id="IPR000719">
    <property type="entry name" value="Prot_kinase_dom"/>
</dbReference>
<dbReference type="EMBL" id="JX010573">
    <property type="protein sequence ID" value="AFJ24816.1"/>
    <property type="molecule type" value="mRNA"/>
</dbReference>
<dbReference type="SUPFAM" id="SSF56112">
    <property type="entry name" value="Protein kinase-like (PK-like)"/>
    <property type="match status" value="1"/>
</dbReference>
<dbReference type="GO" id="GO:0005524">
    <property type="term" value="F:ATP binding"/>
    <property type="evidence" value="ECO:0007669"/>
    <property type="project" value="InterPro"/>
</dbReference>
<dbReference type="GO" id="GO:0005886">
    <property type="term" value="C:plasma membrane"/>
    <property type="evidence" value="ECO:0007669"/>
    <property type="project" value="TreeGrafter"/>
</dbReference>
<sequence length="356" mass="41136">ICLSFLFINFLFFSYRENSLESIELRNRLNSFARDIAEGLNYMHSQFMVHRDIACRNCLISHDFHIKLGDFGLTRYLIPRCSTGIYKFQGNLSLPVRWMPPEGIQFGIFSIKSDIWSFGILLFELVTFGVCPYQDFSSNQNVDLIDRIKRNLLSIIDYLPQSAKDSVVHRLISQCCSYYSNNRPETMEQIIQILKSNNSCIRPYLTEDPPKFEGDKNLDNLSMNLPGIVIEDDEVTFTSPSEMHLDSSQKRINIINRAFGIKSVSVKEKTDFPVRQLRPCQSSVFISRNQLSEENIDSMRMKKPLDIFVSSIPTDLCYNTGFPKKPRTSTRSMSNFLKISPKTSNFKLKILSKDFQ</sequence>
<dbReference type="InterPro" id="IPR011009">
    <property type="entry name" value="Kinase-like_dom_sf"/>
</dbReference>
<protein>
    <submittedName>
        <fullName evidence="2">Receptor tyrosine kinase-1</fullName>
    </submittedName>
</protein>
<feature type="non-terminal residue" evidence="2">
    <location>
        <position position="1"/>
    </location>
</feature>
<dbReference type="PROSITE" id="PS00109">
    <property type="entry name" value="PROTEIN_KINASE_TYR"/>
    <property type="match status" value="1"/>
</dbReference>
<dbReference type="AlphaFoldDB" id="I1ZIG2"/>
<accession>I1ZIG2</accession>
<dbReference type="GO" id="GO:0004714">
    <property type="term" value="F:transmembrane receptor protein tyrosine kinase activity"/>
    <property type="evidence" value="ECO:0007669"/>
    <property type="project" value="TreeGrafter"/>
</dbReference>
<name>I1ZIG2_SCHMD</name>
<dbReference type="SMART" id="SM00219">
    <property type="entry name" value="TyrKc"/>
    <property type="match status" value="1"/>
</dbReference>
<dbReference type="PANTHER" id="PTHR24416:SF489">
    <property type="entry name" value="PROTEIN KINASE DOMAIN-CONTAINING PROTEIN"/>
    <property type="match status" value="1"/>
</dbReference>
<feature type="domain" description="Protein kinase" evidence="1">
    <location>
        <begin position="1"/>
        <end position="205"/>
    </location>
</feature>